<dbReference type="EMBL" id="REGN01004700">
    <property type="protein sequence ID" value="RNA16462.1"/>
    <property type="molecule type" value="Genomic_DNA"/>
</dbReference>
<proteinExistence type="predicted"/>
<keyword evidence="3" id="KW-1185">Reference proteome</keyword>
<organism evidence="2 3">
    <name type="scientific">Brachionus plicatilis</name>
    <name type="common">Marine rotifer</name>
    <name type="synonym">Brachionus muelleri</name>
    <dbReference type="NCBI Taxonomy" id="10195"/>
    <lineage>
        <taxon>Eukaryota</taxon>
        <taxon>Metazoa</taxon>
        <taxon>Spiralia</taxon>
        <taxon>Gnathifera</taxon>
        <taxon>Rotifera</taxon>
        <taxon>Eurotatoria</taxon>
        <taxon>Monogononta</taxon>
        <taxon>Pseudotrocha</taxon>
        <taxon>Ploima</taxon>
        <taxon>Brachionidae</taxon>
        <taxon>Brachionus</taxon>
    </lineage>
</organism>
<feature type="region of interest" description="Disordered" evidence="1">
    <location>
        <begin position="1"/>
        <end position="31"/>
    </location>
</feature>
<dbReference type="Proteomes" id="UP000276133">
    <property type="component" value="Unassembled WGS sequence"/>
</dbReference>
<evidence type="ECO:0000256" key="1">
    <source>
        <dbReference type="SAM" id="MobiDB-lite"/>
    </source>
</evidence>
<accession>A0A3M7QYN4</accession>
<sequence length="470" mass="54268">MTELQDSELNLRPIQQYETGESEADDQEILPGTKQKKNWIIAKTFESANQVTEWLKKIQHGHTRGHTKQKLEQRKSTVVININESTKHEIQRLLAQNPLYITPKVIQTTLAELTKSNQEINVPTNKQPTTSKESNKNVPIDNDQPFVVSYQIKIDNDEDGTIQFQEDYNISIRSLSFRIFLSTTRLMSMISVVKYIQADLTYMLIWNNFPVQIVAFTDVDHSFHPIGLRITTYENENDYNFNFNSIQFGSKRTGSIELANVALLADAADSITNGFKSTFYPTTNNFKPAMCWFQMKKAVHHQLNEIKDKKLQDSIMRDIVSLHFSISDDEIFSKASELFKENQTSQSTSYFTNTSKINEPFNNQTIKNYCITFNTNANEFNWINEGKCNMNLEKKRNRGRPFNTRNALEMQFRDDRLTTVSTSQKRLASPVESVNKRSRMSENVDEILEVEDEISQTRSKANNLIKSTSI</sequence>
<evidence type="ECO:0000313" key="3">
    <source>
        <dbReference type="Proteomes" id="UP000276133"/>
    </source>
</evidence>
<name>A0A3M7QYN4_BRAPC</name>
<reference evidence="2 3" key="1">
    <citation type="journal article" date="2018" name="Sci. Rep.">
        <title>Genomic signatures of local adaptation to the degree of environmental predictability in rotifers.</title>
        <authorList>
            <person name="Franch-Gras L."/>
            <person name="Hahn C."/>
            <person name="Garcia-Roger E.M."/>
            <person name="Carmona M.J."/>
            <person name="Serra M."/>
            <person name="Gomez A."/>
        </authorList>
    </citation>
    <scope>NUCLEOTIDE SEQUENCE [LARGE SCALE GENOMIC DNA]</scope>
    <source>
        <strain evidence="2">HYR1</strain>
    </source>
</reference>
<protein>
    <submittedName>
        <fullName evidence="2">Uncharacterized protein</fullName>
    </submittedName>
</protein>
<gene>
    <name evidence="2" type="ORF">BpHYR1_007053</name>
</gene>
<evidence type="ECO:0000313" key="2">
    <source>
        <dbReference type="EMBL" id="RNA16462.1"/>
    </source>
</evidence>
<dbReference type="AlphaFoldDB" id="A0A3M7QYN4"/>
<comment type="caution">
    <text evidence="2">The sequence shown here is derived from an EMBL/GenBank/DDBJ whole genome shotgun (WGS) entry which is preliminary data.</text>
</comment>